<sequence>MPEEYVANATALGTTTRFWTTAIGYALMQNLMLFLTLKHSDTLSFNLTDTNPVFYNQWNQLFGRHLSKLPVNESLSLTAGAFKAKITAQAILLSNMEIFTGLFWLAFLTALLLLLYHPVKIAVRNIM</sequence>
<gene>
    <name evidence="2" type="ORF">EJ377_20170</name>
</gene>
<evidence type="ECO:0000313" key="2">
    <source>
        <dbReference type="EMBL" id="RTZ46497.1"/>
    </source>
</evidence>
<keyword evidence="1" id="KW-1133">Transmembrane helix</keyword>
<keyword evidence="1" id="KW-0472">Membrane</keyword>
<dbReference type="AlphaFoldDB" id="A0A432DTU7"/>
<name>A0A432DTU7_9FLAO</name>
<reference evidence="2 3" key="1">
    <citation type="submission" date="2018-12" db="EMBL/GenBank/DDBJ databases">
        <title>Draft Genome Sequence of Chryseobacterium arthrosphaerae strain ED882-96 Isolated from the Blood of a Patient with Liver Cirrhosis in Taiwan.</title>
        <authorList>
            <person name="Lin J.-N."/>
            <person name="Lai C.-H."/>
            <person name="Yang C.-H."/>
            <person name="Huang Y.-H."/>
        </authorList>
    </citation>
    <scope>NUCLEOTIDE SEQUENCE [LARGE SCALE GENOMIC DNA]</scope>
    <source>
        <strain evidence="2 3">ED882-96</strain>
    </source>
</reference>
<evidence type="ECO:0000313" key="3">
    <source>
        <dbReference type="Proteomes" id="UP000276953"/>
    </source>
</evidence>
<evidence type="ECO:0000256" key="1">
    <source>
        <dbReference type="SAM" id="Phobius"/>
    </source>
</evidence>
<proteinExistence type="predicted"/>
<dbReference type="Proteomes" id="UP000276953">
    <property type="component" value="Unassembled WGS sequence"/>
</dbReference>
<organism evidence="2 3">
    <name type="scientific">Chryseobacterium arthrosphaerae</name>
    <dbReference type="NCBI Taxonomy" id="651561"/>
    <lineage>
        <taxon>Bacteria</taxon>
        <taxon>Pseudomonadati</taxon>
        <taxon>Bacteroidota</taxon>
        <taxon>Flavobacteriia</taxon>
        <taxon>Flavobacteriales</taxon>
        <taxon>Weeksellaceae</taxon>
        <taxon>Chryseobacterium group</taxon>
        <taxon>Chryseobacterium</taxon>
    </lineage>
</organism>
<dbReference type="EMBL" id="RYFC01000003">
    <property type="protein sequence ID" value="RTZ46497.1"/>
    <property type="molecule type" value="Genomic_DNA"/>
</dbReference>
<feature type="transmembrane region" description="Helical" evidence="1">
    <location>
        <begin position="18"/>
        <end position="37"/>
    </location>
</feature>
<keyword evidence="1" id="KW-0812">Transmembrane</keyword>
<comment type="caution">
    <text evidence="2">The sequence shown here is derived from an EMBL/GenBank/DDBJ whole genome shotgun (WGS) entry which is preliminary data.</text>
</comment>
<accession>A0A432DTU7</accession>
<feature type="transmembrane region" description="Helical" evidence="1">
    <location>
        <begin position="98"/>
        <end position="117"/>
    </location>
</feature>
<protein>
    <submittedName>
        <fullName evidence="2">Uncharacterized protein</fullName>
    </submittedName>
</protein>